<dbReference type="EMBL" id="JAHRIO010011494">
    <property type="protein sequence ID" value="MEQ2162256.1"/>
    <property type="molecule type" value="Genomic_DNA"/>
</dbReference>
<reference evidence="1 2" key="1">
    <citation type="submission" date="2021-06" db="EMBL/GenBank/DDBJ databases">
        <authorList>
            <person name="Palmer J.M."/>
        </authorList>
    </citation>
    <scope>NUCLEOTIDE SEQUENCE [LARGE SCALE GENOMIC DNA]</scope>
    <source>
        <strain evidence="1 2">GA_2019</strain>
        <tissue evidence="1">Muscle</tissue>
    </source>
</reference>
<protein>
    <submittedName>
        <fullName evidence="1">Uncharacterized protein</fullName>
    </submittedName>
</protein>
<evidence type="ECO:0000313" key="2">
    <source>
        <dbReference type="Proteomes" id="UP001476798"/>
    </source>
</evidence>
<comment type="caution">
    <text evidence="1">The sequence shown here is derived from an EMBL/GenBank/DDBJ whole genome shotgun (WGS) entry which is preliminary data.</text>
</comment>
<dbReference type="Proteomes" id="UP001476798">
    <property type="component" value="Unassembled WGS sequence"/>
</dbReference>
<keyword evidence="2" id="KW-1185">Reference proteome</keyword>
<proteinExistence type="predicted"/>
<gene>
    <name evidence="1" type="ORF">GOODEAATRI_017968</name>
</gene>
<accession>A0ABV0MT16</accession>
<sequence length="161" mass="18215">MVYIKAIRLDQGSATCSWTEGKMALCIIKATDPWTGLTNQNYSGANSLIVVQLCVRVKKLIITDKCMNKTQGEPSKFDLQGRDSPVQNSDFLLTKEEVLAPAFYLQLTFLQVKSGNWFSQFLQRFQLRRVVIPIYGISMSCPESDPLQTTFLNFPQTLCPH</sequence>
<evidence type="ECO:0000313" key="1">
    <source>
        <dbReference type="EMBL" id="MEQ2162256.1"/>
    </source>
</evidence>
<name>A0ABV0MT16_9TELE</name>
<organism evidence="1 2">
    <name type="scientific">Goodea atripinnis</name>
    <dbReference type="NCBI Taxonomy" id="208336"/>
    <lineage>
        <taxon>Eukaryota</taxon>
        <taxon>Metazoa</taxon>
        <taxon>Chordata</taxon>
        <taxon>Craniata</taxon>
        <taxon>Vertebrata</taxon>
        <taxon>Euteleostomi</taxon>
        <taxon>Actinopterygii</taxon>
        <taxon>Neopterygii</taxon>
        <taxon>Teleostei</taxon>
        <taxon>Neoteleostei</taxon>
        <taxon>Acanthomorphata</taxon>
        <taxon>Ovalentaria</taxon>
        <taxon>Atherinomorphae</taxon>
        <taxon>Cyprinodontiformes</taxon>
        <taxon>Goodeidae</taxon>
        <taxon>Goodea</taxon>
    </lineage>
</organism>